<name>A0ABQ9ISA9_9CUCU</name>
<sequence length="115" mass="13068">MQQKTDYGHGTSKKKKKLAKIKSFLQKLLKKGDSTIVNGDLDIQEALKRPMKQKRKLKIFISNTFYPTKEPQDDGPDGPGQEGSVASWELQWKGRGLPVTKMILTKVKRKFSHPS</sequence>
<evidence type="ECO:0000256" key="1">
    <source>
        <dbReference type="SAM" id="MobiDB-lite"/>
    </source>
</evidence>
<dbReference type="EMBL" id="JAPWTJ010002926">
    <property type="protein sequence ID" value="KAJ8963961.1"/>
    <property type="molecule type" value="Genomic_DNA"/>
</dbReference>
<dbReference type="Proteomes" id="UP001162164">
    <property type="component" value="Unassembled WGS sequence"/>
</dbReference>
<reference evidence="2" key="1">
    <citation type="journal article" date="2023" name="Insect Mol. Biol.">
        <title>Genome sequencing provides insights into the evolution of gene families encoding plant cell wall-degrading enzymes in longhorned beetles.</title>
        <authorList>
            <person name="Shin N.R."/>
            <person name="Okamura Y."/>
            <person name="Kirsch R."/>
            <person name="Pauchet Y."/>
        </authorList>
    </citation>
    <scope>NUCLEOTIDE SEQUENCE</scope>
    <source>
        <strain evidence="2">MMC_N1</strain>
    </source>
</reference>
<proteinExistence type="predicted"/>
<comment type="caution">
    <text evidence="2">The sequence shown here is derived from an EMBL/GenBank/DDBJ whole genome shotgun (WGS) entry which is preliminary data.</text>
</comment>
<evidence type="ECO:0000313" key="3">
    <source>
        <dbReference type="Proteomes" id="UP001162164"/>
    </source>
</evidence>
<accession>A0ABQ9ISA9</accession>
<organism evidence="2 3">
    <name type="scientific">Molorchus minor</name>
    <dbReference type="NCBI Taxonomy" id="1323400"/>
    <lineage>
        <taxon>Eukaryota</taxon>
        <taxon>Metazoa</taxon>
        <taxon>Ecdysozoa</taxon>
        <taxon>Arthropoda</taxon>
        <taxon>Hexapoda</taxon>
        <taxon>Insecta</taxon>
        <taxon>Pterygota</taxon>
        <taxon>Neoptera</taxon>
        <taxon>Endopterygota</taxon>
        <taxon>Coleoptera</taxon>
        <taxon>Polyphaga</taxon>
        <taxon>Cucujiformia</taxon>
        <taxon>Chrysomeloidea</taxon>
        <taxon>Cerambycidae</taxon>
        <taxon>Lamiinae</taxon>
        <taxon>Monochamini</taxon>
        <taxon>Molorchus</taxon>
    </lineage>
</organism>
<gene>
    <name evidence="2" type="ORF">NQ317_000797</name>
</gene>
<evidence type="ECO:0000313" key="2">
    <source>
        <dbReference type="EMBL" id="KAJ8963961.1"/>
    </source>
</evidence>
<keyword evidence="3" id="KW-1185">Reference proteome</keyword>
<protein>
    <submittedName>
        <fullName evidence="2">Uncharacterized protein</fullName>
    </submittedName>
</protein>
<feature type="region of interest" description="Disordered" evidence="1">
    <location>
        <begin position="66"/>
        <end position="86"/>
    </location>
</feature>